<dbReference type="Pfam" id="PF00512">
    <property type="entry name" value="HisKA"/>
    <property type="match status" value="1"/>
</dbReference>
<dbReference type="InterPro" id="IPR050736">
    <property type="entry name" value="Sensor_HK_Regulatory"/>
</dbReference>
<dbReference type="EMBL" id="JAERQM010000002">
    <property type="protein sequence ID" value="MBU8544015.1"/>
    <property type="molecule type" value="Genomic_DNA"/>
</dbReference>
<sequence length="762" mass="81932">MTSSPTAPVDRLRALLAALPVAVTVYDAEHRLVLASDVSFAWHGLDPAAVLPGTSLAEMIGFLAWNGAYGPGDPAQIIRALLSIDRSQPHSRLVRSRTGRIGLTESRPLPGGGFMTCTTDVTAIHRAETEATLRARLLETVLARLQSGVAVFNSDLRLTLSNTAYESLIGLSGGGVHPGITHREILDLLQERGEMDAAEVRETADRMAHGRFQSGTRQRTRPNGDVLRIGSQPLPPGGFMIELDDITALKRAEDEASQRAALLDGVLEALPHGVCVFTPDRRVARFNRAYVSIMAGSPIARGEKLEDLVARRLAEREFTAEEAALVLRRPTEATDGGLLRHVRPNGTAVESRVAPLPDGGHISVLTDVTALHRAESEASHRAAMLEAMQGSIRQGICMYGPDHRLLTINSRTAALIGLPDSFLQPGRAVNEVLDEQVRRGEISAESAARAKANDRTKSYAYHRSTRDGRVIEVTSDPMADGGFVMTFTDVTEEYRIRAELERARVAAEAASEAKSRFLATMSHELRTPLNAVIGYSEALAGERDRKRQEDYARWINEAGRHLLLLIDDILDVARSQTGALEMAEAPVELAPLLAGARAAIAVEAERAGLTLVMEVPQGLPSLRSDAKRLHQLLVQLLSNAVKFTPAGGHITLTATTSAEGLAIRIADTGIGIAPEDRERVFEPFTQVDNSLARRFHGSGLGLYLARSLAEALGGTVGLETPSGPGTVAILRFPADRLIAMPPPGDLAAGTPYPVTTPVKDSP</sequence>
<dbReference type="EC" id="2.7.13.3" evidence="2"/>
<reference evidence="8 9" key="1">
    <citation type="submission" date="2021-01" db="EMBL/GenBank/DDBJ databases">
        <title>Roseomonas sp. nov, a bacterium isolated from an oil production mixture in Yumen Oilfield.</title>
        <authorList>
            <person name="Wu D."/>
        </authorList>
    </citation>
    <scope>NUCLEOTIDE SEQUENCE [LARGE SCALE GENOMIC DNA]</scope>
    <source>
        <strain evidence="8 9">ROY-5-3</strain>
    </source>
</reference>
<evidence type="ECO:0000313" key="8">
    <source>
        <dbReference type="EMBL" id="MBU8544015.1"/>
    </source>
</evidence>
<dbReference type="PANTHER" id="PTHR43711:SF1">
    <property type="entry name" value="HISTIDINE KINASE 1"/>
    <property type="match status" value="1"/>
</dbReference>
<organism evidence="8 9">
    <name type="scientific">Falsiroseomonas oleicola</name>
    <dbReference type="NCBI Taxonomy" id="2801474"/>
    <lineage>
        <taxon>Bacteria</taxon>
        <taxon>Pseudomonadati</taxon>
        <taxon>Pseudomonadota</taxon>
        <taxon>Alphaproteobacteria</taxon>
        <taxon>Acetobacterales</taxon>
        <taxon>Roseomonadaceae</taxon>
        <taxon>Falsiroseomonas</taxon>
    </lineage>
</organism>
<dbReference type="SMART" id="SM00387">
    <property type="entry name" value="HATPase_c"/>
    <property type="match status" value="1"/>
</dbReference>
<dbReference type="RefSeq" id="WP_216874805.1">
    <property type="nucleotide sequence ID" value="NZ_JAERQM010000002.1"/>
</dbReference>
<evidence type="ECO:0000256" key="6">
    <source>
        <dbReference type="SAM" id="MobiDB-lite"/>
    </source>
</evidence>
<protein>
    <recommendedName>
        <fullName evidence="2">histidine kinase</fullName>
        <ecNumber evidence="2">2.7.13.3</ecNumber>
    </recommendedName>
</protein>
<evidence type="ECO:0000313" key="9">
    <source>
        <dbReference type="Proteomes" id="UP000689967"/>
    </source>
</evidence>
<dbReference type="Pfam" id="PF12860">
    <property type="entry name" value="PAS_7"/>
    <property type="match status" value="4"/>
</dbReference>
<evidence type="ECO:0000256" key="5">
    <source>
        <dbReference type="ARBA" id="ARBA00023012"/>
    </source>
</evidence>
<accession>A0ABS6H9K5</accession>
<feature type="region of interest" description="Disordered" evidence="6">
    <location>
        <begin position="743"/>
        <end position="762"/>
    </location>
</feature>
<evidence type="ECO:0000256" key="4">
    <source>
        <dbReference type="ARBA" id="ARBA00022777"/>
    </source>
</evidence>
<comment type="catalytic activity">
    <reaction evidence="1">
        <text>ATP + protein L-histidine = ADP + protein N-phospho-L-histidine.</text>
        <dbReference type="EC" id="2.7.13.3"/>
    </reaction>
</comment>
<dbReference type="SMART" id="SM00388">
    <property type="entry name" value="HisKA"/>
    <property type="match status" value="1"/>
</dbReference>
<evidence type="ECO:0000256" key="1">
    <source>
        <dbReference type="ARBA" id="ARBA00000085"/>
    </source>
</evidence>
<dbReference type="InterPro" id="IPR005467">
    <property type="entry name" value="His_kinase_dom"/>
</dbReference>
<evidence type="ECO:0000259" key="7">
    <source>
        <dbReference type="PROSITE" id="PS50109"/>
    </source>
</evidence>
<keyword evidence="9" id="KW-1185">Reference proteome</keyword>
<dbReference type="Proteomes" id="UP000689967">
    <property type="component" value="Unassembled WGS sequence"/>
</dbReference>
<keyword evidence="5" id="KW-0902">Two-component regulatory system</keyword>
<dbReference type="PROSITE" id="PS50109">
    <property type="entry name" value="HIS_KIN"/>
    <property type="match status" value="1"/>
</dbReference>
<evidence type="ECO:0000256" key="2">
    <source>
        <dbReference type="ARBA" id="ARBA00012438"/>
    </source>
</evidence>
<dbReference type="CDD" id="cd00082">
    <property type="entry name" value="HisKA"/>
    <property type="match status" value="1"/>
</dbReference>
<proteinExistence type="predicted"/>
<gene>
    <name evidence="8" type="ORF">JJQ90_09885</name>
</gene>
<evidence type="ECO:0000256" key="3">
    <source>
        <dbReference type="ARBA" id="ARBA00022679"/>
    </source>
</evidence>
<name>A0ABS6H9K5_9PROT</name>
<dbReference type="InterPro" id="IPR003594">
    <property type="entry name" value="HATPase_dom"/>
</dbReference>
<feature type="domain" description="Histidine kinase" evidence="7">
    <location>
        <begin position="520"/>
        <end position="736"/>
    </location>
</feature>
<dbReference type="PANTHER" id="PTHR43711">
    <property type="entry name" value="TWO-COMPONENT HISTIDINE KINASE"/>
    <property type="match status" value="1"/>
</dbReference>
<dbReference type="Pfam" id="PF02518">
    <property type="entry name" value="HATPase_c"/>
    <property type="match status" value="1"/>
</dbReference>
<keyword evidence="4" id="KW-0418">Kinase</keyword>
<keyword evidence="3" id="KW-0808">Transferase</keyword>
<comment type="caution">
    <text evidence="8">The sequence shown here is derived from an EMBL/GenBank/DDBJ whole genome shotgun (WGS) entry which is preliminary data.</text>
</comment>
<dbReference type="InterPro" id="IPR003661">
    <property type="entry name" value="HisK_dim/P_dom"/>
</dbReference>